<dbReference type="Gene3D" id="3.40.50.790">
    <property type="match status" value="1"/>
</dbReference>
<sequence length="423" mass="46584">MPKTELIDSQVSVKQCTRAVHALHAYASKKQKDQEETELLTNEQYVWLQIAVKRMHPEKKIKPFRIPLKHALVDPRVSPVCLITKDPQREYKDLLESHKIKFISRVVGIEKLKGKFKSYEARRMLLKENGMFLADERVIPLLPGLLGKKWFDAKKQPIPVCMTRKDLKGELERAIESSYMHQNRGTCTSVKIGLLSHTPEKIIDNLKSSLPAIVKNIKDGWDNIQSLNIKTNSSVSLPIWTCELGDAKGGRWDGMVKSDDASVAGESEKGSDADEANMDSEEQVPAVLAGKGKGVKRPLIEDVEKPVTTKDVKRKRGVEEGVKKKAKVVKDGLTKSAGASDGGSDSNEASMNLGEHVPAEVGKGKGKGMKRPLNEDVQKPVTPKDVKQKRSAEGGAKKKAKIVNGGLTKSAKGELIGKKPGRP</sequence>
<evidence type="ECO:0000256" key="9">
    <source>
        <dbReference type="ARBA" id="ARBA00061550"/>
    </source>
</evidence>
<dbReference type="FunFam" id="3.40.50.790:FF:000004">
    <property type="entry name" value="Ribosomal L1 domain-containing 1-like 1"/>
    <property type="match status" value="1"/>
</dbReference>
<dbReference type="GO" id="GO:0003723">
    <property type="term" value="F:RNA binding"/>
    <property type="evidence" value="ECO:0007669"/>
    <property type="project" value="InterPro"/>
</dbReference>
<dbReference type="PANTHER" id="PTHR23105">
    <property type="entry name" value="RIBOSOMAL PROTEIN L7AE FAMILY MEMBER"/>
    <property type="match status" value="1"/>
</dbReference>
<dbReference type="GO" id="GO:0005730">
    <property type="term" value="C:nucleolus"/>
    <property type="evidence" value="ECO:0007669"/>
    <property type="project" value="UniProtKB-SubCell"/>
</dbReference>
<dbReference type="Proteomes" id="UP000183567">
    <property type="component" value="Unassembled WGS sequence"/>
</dbReference>
<keyword evidence="5" id="KW-0007">Acetylation</keyword>
<dbReference type="InterPro" id="IPR028364">
    <property type="entry name" value="Ribosomal_uL1/biogenesis"/>
</dbReference>
<feature type="region of interest" description="Disordered" evidence="11">
    <location>
        <begin position="322"/>
        <end position="423"/>
    </location>
</feature>
<comment type="similarity">
    <text evidence="9">Belongs to the universal ribosomal protein uL1 family. Highly divergent.</text>
</comment>
<evidence type="ECO:0000256" key="5">
    <source>
        <dbReference type="ARBA" id="ARBA00022990"/>
    </source>
</evidence>
<reference evidence="12 13" key="1">
    <citation type="submission" date="2016-03" db="EMBL/GenBank/DDBJ databases">
        <title>Comparative genomics of the ectomycorrhizal sister species Rhizopogon vinicolor and Rhizopogon vesiculosus (Basidiomycota: Boletales) reveals a divergence of the mating type B locus.</title>
        <authorList>
            <person name="Mujic A.B."/>
            <person name="Kuo A."/>
            <person name="Tritt A."/>
            <person name="Lipzen A."/>
            <person name="Chen C."/>
            <person name="Johnson J."/>
            <person name="Sharma A."/>
            <person name="Barry K."/>
            <person name="Grigoriev I.V."/>
            <person name="Spatafora J.W."/>
        </authorList>
    </citation>
    <scope>NUCLEOTIDE SEQUENCE [LARGE SCALE GENOMIC DNA]</scope>
    <source>
        <strain evidence="12 13">AM-OR11-056</strain>
    </source>
</reference>
<protein>
    <recommendedName>
        <fullName evidence="10">Ribosomal L1 domain-containing protein 1</fullName>
    </recommendedName>
</protein>
<dbReference type="OrthoDB" id="10251727at2759"/>
<dbReference type="InterPro" id="IPR016095">
    <property type="entry name" value="Ribosomal_uL1_3-a/b-sand"/>
</dbReference>
<evidence type="ECO:0000256" key="2">
    <source>
        <dbReference type="ARBA" id="ARBA00022499"/>
    </source>
</evidence>
<evidence type="ECO:0000256" key="11">
    <source>
        <dbReference type="SAM" id="MobiDB-lite"/>
    </source>
</evidence>
<feature type="compositionally biased region" description="Basic and acidic residues" evidence="11">
    <location>
        <begin position="322"/>
        <end position="333"/>
    </location>
</feature>
<dbReference type="InterPro" id="IPR050257">
    <property type="entry name" value="eL8/uL1-like"/>
</dbReference>
<evidence type="ECO:0000313" key="13">
    <source>
        <dbReference type="Proteomes" id="UP000183567"/>
    </source>
</evidence>
<evidence type="ECO:0000256" key="8">
    <source>
        <dbReference type="ARBA" id="ARBA00054167"/>
    </source>
</evidence>
<keyword evidence="4" id="KW-0832">Ubl conjugation</keyword>
<keyword evidence="13" id="KW-1185">Reference proteome</keyword>
<keyword evidence="3" id="KW-0597">Phosphoprotein</keyword>
<dbReference type="Pfam" id="PF00687">
    <property type="entry name" value="Ribosomal_L1"/>
    <property type="match status" value="1"/>
</dbReference>
<keyword evidence="2" id="KW-1017">Isopeptide bond</keyword>
<dbReference type="InterPro" id="IPR023674">
    <property type="entry name" value="Ribosomal_uL1-like"/>
</dbReference>
<dbReference type="SUPFAM" id="SSF56808">
    <property type="entry name" value="Ribosomal protein L1"/>
    <property type="match status" value="1"/>
</dbReference>
<comment type="subcellular location">
    <subcellularLocation>
        <location evidence="1">Nucleus</location>
        <location evidence="1">Nucleolus</location>
    </subcellularLocation>
</comment>
<dbReference type="EMBL" id="LVVM01000305">
    <property type="protein sequence ID" value="OJA21029.1"/>
    <property type="molecule type" value="Genomic_DNA"/>
</dbReference>
<keyword evidence="6" id="KW-0175">Coiled coil</keyword>
<name>A0A1J8QJC3_9AGAM</name>
<evidence type="ECO:0000256" key="1">
    <source>
        <dbReference type="ARBA" id="ARBA00004604"/>
    </source>
</evidence>
<evidence type="ECO:0000256" key="3">
    <source>
        <dbReference type="ARBA" id="ARBA00022553"/>
    </source>
</evidence>
<feature type="compositionally biased region" description="Low complexity" evidence="11">
    <location>
        <begin position="336"/>
        <end position="346"/>
    </location>
</feature>
<evidence type="ECO:0000256" key="10">
    <source>
        <dbReference type="ARBA" id="ARBA00070787"/>
    </source>
</evidence>
<accession>A0A1J8QJC3</accession>
<evidence type="ECO:0000256" key="4">
    <source>
        <dbReference type="ARBA" id="ARBA00022843"/>
    </source>
</evidence>
<proteinExistence type="inferred from homology"/>
<evidence type="ECO:0000313" key="12">
    <source>
        <dbReference type="EMBL" id="OJA21029.1"/>
    </source>
</evidence>
<organism evidence="12 13">
    <name type="scientific">Rhizopogon vesiculosus</name>
    <dbReference type="NCBI Taxonomy" id="180088"/>
    <lineage>
        <taxon>Eukaryota</taxon>
        <taxon>Fungi</taxon>
        <taxon>Dikarya</taxon>
        <taxon>Basidiomycota</taxon>
        <taxon>Agaricomycotina</taxon>
        <taxon>Agaricomycetes</taxon>
        <taxon>Agaricomycetidae</taxon>
        <taxon>Boletales</taxon>
        <taxon>Suillineae</taxon>
        <taxon>Rhizopogonaceae</taxon>
        <taxon>Rhizopogon</taxon>
    </lineage>
</organism>
<feature type="compositionally biased region" description="Basic and acidic residues" evidence="11">
    <location>
        <begin position="372"/>
        <end position="396"/>
    </location>
</feature>
<comment type="function">
    <text evidence="8">Regulates cellular senescence through inhibition of PTEN translation. Acts as a pro-apoptotic regulator in response to DNA damage.</text>
</comment>
<dbReference type="AlphaFoldDB" id="A0A1J8QJC3"/>
<comment type="caution">
    <text evidence="12">The sequence shown here is derived from an EMBL/GenBank/DDBJ whole genome shotgun (WGS) entry which is preliminary data.</text>
</comment>
<feature type="compositionally biased region" description="Basic and acidic residues" evidence="11">
    <location>
        <begin position="260"/>
        <end position="272"/>
    </location>
</feature>
<feature type="region of interest" description="Disordered" evidence="11">
    <location>
        <begin position="260"/>
        <end position="280"/>
    </location>
</feature>
<evidence type="ECO:0000256" key="7">
    <source>
        <dbReference type="ARBA" id="ARBA00023242"/>
    </source>
</evidence>
<evidence type="ECO:0000256" key="6">
    <source>
        <dbReference type="ARBA" id="ARBA00023054"/>
    </source>
</evidence>
<dbReference type="STRING" id="180088.A0A1J8QJC3"/>
<gene>
    <name evidence="12" type="ORF">AZE42_02334</name>
</gene>
<dbReference type="CDD" id="cd00403">
    <property type="entry name" value="Ribosomal_L1"/>
    <property type="match status" value="1"/>
</dbReference>
<keyword evidence="7" id="KW-0539">Nucleus</keyword>